<evidence type="ECO:0000259" key="4">
    <source>
        <dbReference type="Pfam" id="PF05193"/>
    </source>
</evidence>
<keyword evidence="6" id="KW-1185">Reference proteome</keyword>
<dbReference type="PANTHER" id="PTHR11851:SF49">
    <property type="entry name" value="MITOCHONDRIAL-PROCESSING PEPTIDASE SUBUNIT ALPHA"/>
    <property type="match status" value="1"/>
</dbReference>
<dbReference type="InterPro" id="IPR007863">
    <property type="entry name" value="Peptidase_M16_C"/>
</dbReference>
<dbReference type="PANTHER" id="PTHR11851">
    <property type="entry name" value="METALLOPROTEASE"/>
    <property type="match status" value="1"/>
</dbReference>
<dbReference type="PROSITE" id="PS00143">
    <property type="entry name" value="INSULINASE"/>
    <property type="match status" value="1"/>
</dbReference>
<evidence type="ECO:0000313" key="5">
    <source>
        <dbReference type="EMBL" id="QDZ38597.1"/>
    </source>
</evidence>
<dbReference type="Gene3D" id="3.30.830.10">
    <property type="entry name" value="Metalloenzyme, LuxS/M16 peptidase-like"/>
    <property type="match status" value="2"/>
</dbReference>
<dbReference type="InterPro" id="IPR011249">
    <property type="entry name" value="Metalloenz_LuxS/M16"/>
</dbReference>
<evidence type="ECO:0000256" key="2">
    <source>
        <dbReference type="RuleBase" id="RU004447"/>
    </source>
</evidence>
<protein>
    <submittedName>
        <fullName evidence="5">Insulinase family protein</fullName>
    </submittedName>
</protein>
<dbReference type="InterPro" id="IPR011765">
    <property type="entry name" value="Pept_M16_N"/>
</dbReference>
<evidence type="ECO:0000313" key="6">
    <source>
        <dbReference type="Proteomes" id="UP000318453"/>
    </source>
</evidence>
<proteinExistence type="inferred from homology"/>
<dbReference type="KEGG" id="enn:FRE64_00745"/>
<dbReference type="SUPFAM" id="SSF63411">
    <property type="entry name" value="LuxS/MPP-like metallohydrolase"/>
    <property type="match status" value="2"/>
</dbReference>
<dbReference type="InterPro" id="IPR050361">
    <property type="entry name" value="MPP/UQCRC_Complex"/>
</dbReference>
<comment type="similarity">
    <text evidence="1 2">Belongs to the peptidase M16 family.</text>
</comment>
<feature type="domain" description="Peptidase M16 C-terminal" evidence="4">
    <location>
        <begin position="177"/>
        <end position="359"/>
    </location>
</feature>
<gene>
    <name evidence="5" type="ORF">FRE64_00745</name>
</gene>
<dbReference type="RefSeq" id="WP_146294208.1">
    <property type="nucleotide sequence ID" value="NZ_CP042326.1"/>
</dbReference>
<dbReference type="GO" id="GO:0046872">
    <property type="term" value="F:metal ion binding"/>
    <property type="evidence" value="ECO:0007669"/>
    <property type="project" value="InterPro"/>
</dbReference>
<name>A0A5B8NI65_9CHRO</name>
<dbReference type="Pfam" id="PF05193">
    <property type="entry name" value="Peptidase_M16_C"/>
    <property type="match status" value="1"/>
</dbReference>
<dbReference type="GO" id="GO:0004222">
    <property type="term" value="F:metalloendopeptidase activity"/>
    <property type="evidence" value="ECO:0007669"/>
    <property type="project" value="InterPro"/>
</dbReference>
<accession>A0A5B8NI65</accession>
<evidence type="ECO:0000256" key="1">
    <source>
        <dbReference type="ARBA" id="ARBA00007261"/>
    </source>
</evidence>
<sequence>MTSTVLNTPALNIPTIHQLSNGLTIIAEQLPVEAVNLNIWFQVGSSVEPDAINGMAHFLEHMMFKGTPNLKPGEFDRLVEQRGGMMNAATSQDYTHYYITTAPQNFTELAPLQLELVTNPSLPEDEFQREKKVVLEEIRRSDDNTMRRTYARAMETCFQSLPYRRPVLGPAEVISEVTPEQMREFHRQWYHPQNMTVSVVGNLPVETLINTVTEAWEKIAPQCYSPLPTSVSFPAPEKPFSEIVRNSYQDSQLQQARLVMLWRVPGLDNLQETYALDVLAAILGQGKVSRLFRQLREEEKLVSAIAAGNSTQKLQGHFSVSAKLPQENLEQVETAIVEQIKRLQQEEVSSAELNRIQAKVANSYIFGNEKPSDRANLYGYFFSQLGDLNPAFNYPQVIQNLTPEDLQKAAQKYLSPDAYGAVIMSPS</sequence>
<organism evidence="5 6">
    <name type="scientific">Euhalothece natronophila Z-M001</name>
    <dbReference type="NCBI Taxonomy" id="522448"/>
    <lineage>
        <taxon>Bacteria</taxon>
        <taxon>Bacillati</taxon>
        <taxon>Cyanobacteriota</taxon>
        <taxon>Cyanophyceae</taxon>
        <taxon>Oscillatoriophycideae</taxon>
        <taxon>Chroococcales</taxon>
        <taxon>Halothecacae</taxon>
        <taxon>Halothece cluster</taxon>
        <taxon>Euhalothece</taxon>
    </lineage>
</organism>
<feature type="domain" description="Peptidase M16 N-terminal" evidence="3">
    <location>
        <begin position="28"/>
        <end position="170"/>
    </location>
</feature>
<dbReference type="EMBL" id="CP042326">
    <property type="protein sequence ID" value="QDZ38597.1"/>
    <property type="molecule type" value="Genomic_DNA"/>
</dbReference>
<dbReference type="AlphaFoldDB" id="A0A5B8NI65"/>
<dbReference type="OrthoDB" id="9811314at2"/>
<dbReference type="Proteomes" id="UP000318453">
    <property type="component" value="Chromosome"/>
</dbReference>
<evidence type="ECO:0000259" key="3">
    <source>
        <dbReference type="Pfam" id="PF00675"/>
    </source>
</evidence>
<dbReference type="InterPro" id="IPR001431">
    <property type="entry name" value="Pept_M16_Zn_BS"/>
</dbReference>
<dbReference type="Pfam" id="PF00675">
    <property type="entry name" value="Peptidase_M16"/>
    <property type="match status" value="1"/>
</dbReference>
<dbReference type="GO" id="GO:0006508">
    <property type="term" value="P:proteolysis"/>
    <property type="evidence" value="ECO:0007669"/>
    <property type="project" value="InterPro"/>
</dbReference>
<reference evidence="5" key="1">
    <citation type="submission" date="2019-08" db="EMBL/GenBank/DDBJ databases">
        <title>Carotenoids and Carotenoid Binding Proteins in the Halophilic Cyanobacterium Euhalothece sp. ZM00.</title>
        <authorList>
            <person name="Cho S.M."/>
            <person name="Song J.Y."/>
            <person name="Park Y.-I."/>
        </authorList>
    </citation>
    <scope>NUCLEOTIDE SEQUENCE [LARGE SCALE GENOMIC DNA]</scope>
    <source>
        <strain evidence="5">Z-M001</strain>
    </source>
</reference>